<evidence type="ECO:0000256" key="1">
    <source>
        <dbReference type="ARBA" id="ARBA00004651"/>
    </source>
</evidence>
<name>A0A0G3XEN5_9SPHN</name>
<dbReference type="GO" id="GO:0008381">
    <property type="term" value="F:mechanosensitive monoatomic ion channel activity"/>
    <property type="evidence" value="ECO:0007669"/>
    <property type="project" value="InterPro"/>
</dbReference>
<dbReference type="InterPro" id="IPR049142">
    <property type="entry name" value="MS_channel_1st"/>
</dbReference>
<comment type="function">
    <text evidence="7">Mechanosensitive channel that participates in the regulation of osmotic pressure changes within the cell, opening in response to stretch forces in the membrane lipid bilayer, without the need for other proteins. Contributes to normal resistance to hypoosmotic shock. Forms an ion channel of 1.0 nanosiemens conductance with a slight preference for anions.</text>
</comment>
<keyword evidence="7" id="KW-0813">Transport</keyword>
<organism evidence="8 9">
    <name type="scientific">Croceicoccus naphthovorans</name>
    <dbReference type="NCBI Taxonomy" id="1348774"/>
    <lineage>
        <taxon>Bacteria</taxon>
        <taxon>Pseudomonadati</taxon>
        <taxon>Pseudomonadota</taxon>
        <taxon>Alphaproteobacteria</taxon>
        <taxon>Sphingomonadales</taxon>
        <taxon>Erythrobacteraceae</taxon>
        <taxon>Croceicoccus</taxon>
    </lineage>
</organism>
<gene>
    <name evidence="8" type="ORF">AB433_02490</name>
</gene>
<feature type="transmembrane region" description="Helical" evidence="7">
    <location>
        <begin position="125"/>
        <end position="146"/>
    </location>
</feature>
<keyword evidence="3" id="KW-1003">Cell membrane</keyword>
<dbReference type="SUPFAM" id="SSF50182">
    <property type="entry name" value="Sm-like ribonucleoproteins"/>
    <property type="match status" value="1"/>
</dbReference>
<dbReference type="Pfam" id="PF21088">
    <property type="entry name" value="MS_channel_1st"/>
    <property type="match status" value="1"/>
</dbReference>
<keyword evidence="7" id="KW-0407">Ion channel</keyword>
<dbReference type="OrthoDB" id="9799209at2"/>
<dbReference type="Proteomes" id="UP000035287">
    <property type="component" value="Chromosome"/>
</dbReference>
<evidence type="ECO:0000256" key="7">
    <source>
        <dbReference type="RuleBase" id="RU369025"/>
    </source>
</evidence>
<keyword evidence="5 7" id="KW-1133">Transmembrane helix</keyword>
<comment type="similarity">
    <text evidence="2 7">Belongs to the MscS (TC 1.A.23) family.</text>
</comment>
<dbReference type="PANTHER" id="PTHR30221">
    <property type="entry name" value="SMALL-CONDUCTANCE MECHANOSENSITIVE CHANNEL"/>
    <property type="match status" value="1"/>
</dbReference>
<keyword evidence="9" id="KW-1185">Reference proteome</keyword>
<dbReference type="KEGG" id="cna:AB433_02490"/>
<evidence type="ECO:0000256" key="3">
    <source>
        <dbReference type="ARBA" id="ARBA00022475"/>
    </source>
</evidence>
<dbReference type="InterPro" id="IPR011066">
    <property type="entry name" value="MscS_channel_C_sf"/>
</dbReference>
<dbReference type="PATRIC" id="fig|1348774.3.peg.522"/>
<keyword evidence="7" id="KW-0997">Cell inner membrane</keyword>
<comment type="subunit">
    <text evidence="7">Homoheptamer.</text>
</comment>
<evidence type="ECO:0000256" key="2">
    <source>
        <dbReference type="ARBA" id="ARBA00008017"/>
    </source>
</evidence>
<dbReference type="AlphaFoldDB" id="A0A0G3XEN5"/>
<dbReference type="SUPFAM" id="SSF82689">
    <property type="entry name" value="Mechanosensitive channel protein MscS (YggB), C-terminal domain"/>
    <property type="match status" value="1"/>
</dbReference>
<dbReference type="InterPro" id="IPR045275">
    <property type="entry name" value="MscS_archaea/bacteria_type"/>
</dbReference>
<dbReference type="Gene3D" id="1.10.287.1260">
    <property type="match status" value="1"/>
</dbReference>
<feature type="transmembrane region" description="Helical" evidence="7">
    <location>
        <begin position="158"/>
        <end position="186"/>
    </location>
</feature>
<comment type="subcellular location">
    <subcellularLocation>
        <location evidence="7">Cell inner membrane</location>
        <topology evidence="7">Multi-pass membrane protein</topology>
    </subcellularLocation>
    <subcellularLocation>
        <location evidence="1">Cell membrane</location>
        <topology evidence="1">Multi-pass membrane protein</topology>
    </subcellularLocation>
</comment>
<dbReference type="Gene3D" id="3.30.70.100">
    <property type="match status" value="1"/>
</dbReference>
<evidence type="ECO:0000313" key="8">
    <source>
        <dbReference type="EMBL" id="AKM09086.1"/>
    </source>
</evidence>
<keyword evidence="4 7" id="KW-0812">Transmembrane</keyword>
<dbReference type="EMBL" id="CP011770">
    <property type="protein sequence ID" value="AKM09086.1"/>
    <property type="molecule type" value="Genomic_DNA"/>
</dbReference>
<sequence>MPHWSEIDFVALLTAVGIAALIFSVLLGLRAGIRRFASHIEKKMAWPVMIDHVARKTGLWFLAAVAVQATVGYTNVSTDLKQAVHALFVIAFVLQAAIWSRALIISLVEHRAAGTGSDESNLTSAIGLIRLLVSVGVFTIAGILILDNLGVNVTGLVAGLGIGGIAIGLAAQGIFSDLFAALSIIFDKPFRVGDVITYTGTEGPVTGTVEEIGLKSTRVRSLTGELRVIGNAQLLAQEVSNYAGRNLFRLHLVAGVTYQTPPDVADSIPGLMQDLAEKAGHRFIRSNFTGFGASSIDFELYFEADVDNVAEAQAAYQRVAMNLLRAFHERKIEFAYPTQTNFTAAPDGSIIMPYPTETVSERSHS</sequence>
<accession>A0A0G3XEN5</accession>
<protein>
    <recommendedName>
        <fullName evidence="7">Small-conductance mechanosensitive channel</fullName>
    </recommendedName>
</protein>
<dbReference type="InterPro" id="IPR023408">
    <property type="entry name" value="MscS_beta-dom_sf"/>
</dbReference>
<dbReference type="Pfam" id="PF00924">
    <property type="entry name" value="MS_channel_2nd"/>
    <property type="match status" value="1"/>
</dbReference>
<proteinExistence type="inferred from homology"/>
<dbReference type="GO" id="GO:0005886">
    <property type="term" value="C:plasma membrane"/>
    <property type="evidence" value="ECO:0007669"/>
    <property type="project" value="UniProtKB-SubCell"/>
</dbReference>
<dbReference type="InterPro" id="IPR006685">
    <property type="entry name" value="MscS_channel_2nd"/>
</dbReference>
<evidence type="ECO:0000313" key="9">
    <source>
        <dbReference type="Proteomes" id="UP000035287"/>
    </source>
</evidence>
<evidence type="ECO:0000256" key="4">
    <source>
        <dbReference type="ARBA" id="ARBA00022692"/>
    </source>
</evidence>
<dbReference type="Gene3D" id="2.30.30.60">
    <property type="match status" value="1"/>
</dbReference>
<feature type="transmembrane region" description="Helical" evidence="7">
    <location>
        <begin position="83"/>
        <end position="104"/>
    </location>
</feature>
<dbReference type="PANTHER" id="PTHR30221:SF1">
    <property type="entry name" value="SMALL-CONDUCTANCE MECHANOSENSITIVE CHANNEL"/>
    <property type="match status" value="1"/>
</dbReference>
<reference evidence="8 9" key="1">
    <citation type="submission" date="2015-06" db="EMBL/GenBank/DDBJ databases">
        <authorList>
            <person name="Zeng Y."/>
            <person name="Huang Y."/>
        </authorList>
    </citation>
    <scope>NUCLEOTIDE SEQUENCE [LARGE SCALE GENOMIC DNA]</scope>
    <source>
        <strain evidence="8 9">PQ-2</strain>
    </source>
</reference>
<dbReference type="InterPro" id="IPR010920">
    <property type="entry name" value="LSM_dom_sf"/>
</dbReference>
<dbReference type="InterPro" id="IPR011014">
    <property type="entry name" value="MscS_channel_TM-2"/>
</dbReference>
<keyword evidence="7" id="KW-0406">Ion transport</keyword>
<evidence type="ECO:0000256" key="6">
    <source>
        <dbReference type="ARBA" id="ARBA00023136"/>
    </source>
</evidence>
<dbReference type="RefSeq" id="WP_047819780.1">
    <property type="nucleotide sequence ID" value="NZ_CP011770.1"/>
</dbReference>
<dbReference type="SUPFAM" id="SSF82861">
    <property type="entry name" value="Mechanosensitive channel protein MscS (YggB), transmembrane region"/>
    <property type="match status" value="1"/>
</dbReference>
<dbReference type="STRING" id="1348774.AB433_02490"/>
<feature type="transmembrane region" description="Helical" evidence="7">
    <location>
        <begin position="12"/>
        <end position="33"/>
    </location>
</feature>
<keyword evidence="6 7" id="KW-0472">Membrane</keyword>
<evidence type="ECO:0000256" key="5">
    <source>
        <dbReference type="ARBA" id="ARBA00022989"/>
    </source>
</evidence>